<dbReference type="EMBL" id="CP046566">
    <property type="protein sequence ID" value="QGW28414.1"/>
    <property type="molecule type" value="Genomic_DNA"/>
</dbReference>
<protein>
    <recommendedName>
        <fullName evidence="1">DUF4935 domain-containing protein</fullName>
    </recommendedName>
</protein>
<evidence type="ECO:0000313" key="3">
    <source>
        <dbReference type="Proteomes" id="UP000426027"/>
    </source>
</evidence>
<accession>A0A6I6G841</accession>
<gene>
    <name evidence="2" type="ORF">GLV81_10175</name>
</gene>
<dbReference type="KEGG" id="fls:GLV81_10175"/>
<reference evidence="2 3" key="1">
    <citation type="submission" date="2019-11" db="EMBL/GenBank/DDBJ databases">
        <authorList>
            <person name="Im W.T."/>
        </authorList>
    </citation>
    <scope>NUCLEOTIDE SEQUENCE [LARGE SCALE GENOMIC DNA]</scope>
    <source>
        <strain evidence="2 3">SB-02</strain>
    </source>
</reference>
<dbReference type="Proteomes" id="UP000426027">
    <property type="component" value="Chromosome"/>
</dbReference>
<sequence length="302" mass="35070">MTYITLDTCVWLGLIKIDLHKDDNVFEEICYWMENKHLTHITPENILREWDRNKAKKLLEISNDIKKLNNTVISSFRGTSDLVSAYQPDTVEDAVSKRIDRVETILKVHSEIASENQAIYDEAIKRNFNCFAPNHTDDSFRDTINIYTVINYIKTKGYTDCIFSTINYADFSESKTKKHDLHNQLIDDFKNANLQYVYCDEDPFGSKLLGVSLRPYLPSFQDHLKEKKREEDAKTLASKKAITTTTITSPDADYLENIKHLDLILSKKTPTTWEQDMVKSLISRHDSYKQYFFNNIGNNGLV</sequence>
<keyword evidence="3" id="KW-1185">Reference proteome</keyword>
<dbReference type="Pfam" id="PF16289">
    <property type="entry name" value="PIN_12"/>
    <property type="match status" value="1"/>
</dbReference>
<evidence type="ECO:0000259" key="1">
    <source>
        <dbReference type="Pfam" id="PF16289"/>
    </source>
</evidence>
<feature type="domain" description="DUF4935" evidence="1">
    <location>
        <begin position="4"/>
        <end position="171"/>
    </location>
</feature>
<dbReference type="RefSeq" id="WP_157478770.1">
    <property type="nucleotide sequence ID" value="NZ_CP046566.1"/>
</dbReference>
<name>A0A6I6G841_9BACT</name>
<dbReference type="InterPro" id="IPR032557">
    <property type="entry name" value="DUF4935"/>
</dbReference>
<dbReference type="AlphaFoldDB" id="A0A6I6G841"/>
<evidence type="ECO:0000313" key="2">
    <source>
        <dbReference type="EMBL" id="QGW28414.1"/>
    </source>
</evidence>
<proteinExistence type="predicted"/>
<organism evidence="2 3">
    <name type="scientific">Phnomibacter ginsenosidimutans</name>
    <dbReference type="NCBI Taxonomy" id="2676868"/>
    <lineage>
        <taxon>Bacteria</taxon>
        <taxon>Pseudomonadati</taxon>
        <taxon>Bacteroidota</taxon>
        <taxon>Chitinophagia</taxon>
        <taxon>Chitinophagales</taxon>
        <taxon>Chitinophagaceae</taxon>
        <taxon>Phnomibacter</taxon>
    </lineage>
</organism>